<reference evidence="3 4" key="1">
    <citation type="journal article" date="2014" name="Antonie Van Leeuwenhoek">
        <title>Hyphomonas beringensis sp. nov. and Hyphomonas chukchiensis sp. nov., isolated from surface seawater of the Bering Sea and Chukchi Sea.</title>
        <authorList>
            <person name="Li C."/>
            <person name="Lai Q."/>
            <person name="Li G."/>
            <person name="Dong C."/>
            <person name="Wang J."/>
            <person name="Liao Y."/>
            <person name="Shao Z."/>
        </authorList>
    </citation>
    <scope>NUCLEOTIDE SEQUENCE [LARGE SCALE GENOMIC DNA]</scope>
    <source>
        <strain evidence="3 4">VP2</strain>
    </source>
</reference>
<evidence type="ECO:0000256" key="1">
    <source>
        <dbReference type="SAM" id="Phobius"/>
    </source>
</evidence>
<dbReference type="RefSeq" id="WP_051597219.1">
    <property type="nucleotide sequence ID" value="NZ_ARYJ01000001.1"/>
</dbReference>
<dbReference type="Pfam" id="PF14145">
    <property type="entry name" value="YrhK"/>
    <property type="match status" value="1"/>
</dbReference>
<keyword evidence="1" id="KW-0472">Membrane</keyword>
<evidence type="ECO:0000313" key="3">
    <source>
        <dbReference type="EMBL" id="KCZ91052.1"/>
    </source>
</evidence>
<keyword evidence="1" id="KW-1133">Transmembrane helix</keyword>
<evidence type="ECO:0000259" key="2">
    <source>
        <dbReference type="Pfam" id="PF14145"/>
    </source>
</evidence>
<dbReference type="eggNOG" id="ENOG5032ZWE">
    <property type="taxonomic scope" value="Bacteria"/>
</dbReference>
<dbReference type="AlphaFoldDB" id="A0A059FKD7"/>
<gene>
    <name evidence="3" type="ORF">HJA_00900</name>
</gene>
<name>A0A059FKD7_9PROT</name>
<dbReference type="PATRIC" id="fig|1280952.3.peg.184"/>
<protein>
    <recommendedName>
        <fullName evidence="2">YrhK domain-containing protein</fullName>
    </recommendedName>
</protein>
<sequence length="81" mass="9090">MTEGMRFTTPRHREVYVAYGTVYDCVDALAAILFIIGSVLFFGEATQTAGTWLFLIGSVCFAIRPVVHVVRDVHMRRLPKA</sequence>
<accession>A0A059FKD7</accession>
<feature type="domain" description="YrhK" evidence="2">
    <location>
        <begin position="19"/>
        <end position="72"/>
    </location>
</feature>
<organism evidence="3 4">
    <name type="scientific">Hyphomonas jannaschiana VP2</name>
    <dbReference type="NCBI Taxonomy" id="1280952"/>
    <lineage>
        <taxon>Bacteria</taxon>
        <taxon>Pseudomonadati</taxon>
        <taxon>Pseudomonadota</taxon>
        <taxon>Alphaproteobacteria</taxon>
        <taxon>Hyphomonadales</taxon>
        <taxon>Hyphomonadaceae</taxon>
        <taxon>Hyphomonas</taxon>
    </lineage>
</organism>
<evidence type="ECO:0000313" key="4">
    <source>
        <dbReference type="Proteomes" id="UP000024816"/>
    </source>
</evidence>
<proteinExistence type="predicted"/>
<dbReference type="EMBL" id="ARYJ01000001">
    <property type="protein sequence ID" value="KCZ91052.1"/>
    <property type="molecule type" value="Genomic_DNA"/>
</dbReference>
<feature type="transmembrane region" description="Helical" evidence="1">
    <location>
        <begin position="21"/>
        <end position="43"/>
    </location>
</feature>
<dbReference type="OrthoDB" id="5862062at2"/>
<dbReference type="InterPro" id="IPR025424">
    <property type="entry name" value="YrhK_domain"/>
</dbReference>
<feature type="transmembrane region" description="Helical" evidence="1">
    <location>
        <begin position="49"/>
        <end position="70"/>
    </location>
</feature>
<keyword evidence="1" id="KW-0812">Transmembrane</keyword>
<comment type="caution">
    <text evidence="3">The sequence shown here is derived from an EMBL/GenBank/DDBJ whole genome shotgun (WGS) entry which is preliminary data.</text>
</comment>
<keyword evidence="4" id="KW-1185">Reference proteome</keyword>
<dbReference type="Proteomes" id="UP000024816">
    <property type="component" value="Unassembled WGS sequence"/>
</dbReference>